<keyword evidence="2" id="KW-1133">Transmembrane helix</keyword>
<evidence type="ECO:0000256" key="2">
    <source>
        <dbReference type="SAM" id="Phobius"/>
    </source>
</evidence>
<name>A0ABP6QCB9_9ACTN</name>
<evidence type="ECO:0000313" key="4">
    <source>
        <dbReference type="Proteomes" id="UP001501237"/>
    </source>
</evidence>
<protein>
    <recommendedName>
        <fullName evidence="5">Secreted protein with PEP-CTERM sorting signal</fullName>
    </recommendedName>
</protein>
<dbReference type="EMBL" id="BAAAUV010000010">
    <property type="protein sequence ID" value="GAA3219336.1"/>
    <property type="molecule type" value="Genomic_DNA"/>
</dbReference>
<organism evidence="3 4">
    <name type="scientific">Actinocorallia longicatena</name>
    <dbReference type="NCBI Taxonomy" id="111803"/>
    <lineage>
        <taxon>Bacteria</taxon>
        <taxon>Bacillati</taxon>
        <taxon>Actinomycetota</taxon>
        <taxon>Actinomycetes</taxon>
        <taxon>Streptosporangiales</taxon>
        <taxon>Thermomonosporaceae</taxon>
        <taxon>Actinocorallia</taxon>
    </lineage>
</organism>
<feature type="region of interest" description="Disordered" evidence="1">
    <location>
        <begin position="37"/>
        <end position="59"/>
    </location>
</feature>
<proteinExistence type="predicted"/>
<keyword evidence="4" id="KW-1185">Reference proteome</keyword>
<feature type="transmembrane region" description="Helical" evidence="2">
    <location>
        <begin position="13"/>
        <end position="33"/>
    </location>
</feature>
<dbReference type="RefSeq" id="WP_344831181.1">
    <property type="nucleotide sequence ID" value="NZ_BAAAUV010000010.1"/>
</dbReference>
<evidence type="ECO:0000313" key="3">
    <source>
        <dbReference type="EMBL" id="GAA3219336.1"/>
    </source>
</evidence>
<keyword evidence="2" id="KW-0472">Membrane</keyword>
<sequence length="59" mass="6131">MTPVLAHHAAIEAIALFIPALAIIGVIAGAVILDRRRAADDEEEGAEPETGQAADRQQG</sequence>
<reference evidence="4" key="1">
    <citation type="journal article" date="2019" name="Int. J. Syst. Evol. Microbiol.">
        <title>The Global Catalogue of Microorganisms (GCM) 10K type strain sequencing project: providing services to taxonomists for standard genome sequencing and annotation.</title>
        <authorList>
            <consortium name="The Broad Institute Genomics Platform"/>
            <consortium name="The Broad Institute Genome Sequencing Center for Infectious Disease"/>
            <person name="Wu L."/>
            <person name="Ma J."/>
        </authorList>
    </citation>
    <scope>NUCLEOTIDE SEQUENCE [LARGE SCALE GENOMIC DNA]</scope>
    <source>
        <strain evidence="4">JCM 9377</strain>
    </source>
</reference>
<evidence type="ECO:0008006" key="5">
    <source>
        <dbReference type="Google" id="ProtNLM"/>
    </source>
</evidence>
<accession>A0ABP6QCB9</accession>
<comment type="caution">
    <text evidence="3">The sequence shown here is derived from an EMBL/GenBank/DDBJ whole genome shotgun (WGS) entry which is preliminary data.</text>
</comment>
<keyword evidence="2" id="KW-0812">Transmembrane</keyword>
<gene>
    <name evidence="3" type="ORF">GCM10010468_43330</name>
</gene>
<dbReference type="Proteomes" id="UP001501237">
    <property type="component" value="Unassembled WGS sequence"/>
</dbReference>
<evidence type="ECO:0000256" key="1">
    <source>
        <dbReference type="SAM" id="MobiDB-lite"/>
    </source>
</evidence>